<dbReference type="EMBL" id="PFAP01000004">
    <property type="protein sequence ID" value="PIR94489.1"/>
    <property type="molecule type" value="Genomic_DNA"/>
</dbReference>
<sequence>MADEKHLEKGKKRAARTLEAARQKATSGFEKDYTDMAVLEASDPEQWLASETNLEESEKLFSEREKFFSDWHNIRSYLTSSSEVVGSKTFKRNLTLQRLEETEPDDWTQFIDRPKILTEVKQSLKKRLAEGKVRAPRSFRRPGHKSNNDNGLELLIELQSRAVETTMIDQLKKLKEKREQTRLHGSSEKTTDGNSPSYATEVRDMMKYRFEEVVAAEKNLQKFDRDLNEIEFKIYYAAGQLPALVGAYQAEYKIKRQELTDYLLANPEAYVLTAYEKMMTMKQAFDDRGKIVETPYVQEKMTEILSIVQEGRPAFIHGELGSGKSEVAKHLCRKVLSQPHVDRWLIDHHDPSVEVKQAREAWKQDWQVAIKNLEHAAKENTNSRTKLIKMLQAFKHRSPEDYVDENIRFNDDGTVEISESAWRNNPFVNSDKVTPPVNNGYIDLAQAVFKAKFKEWLENNPEPKVDKESYDRWEVALEEQREPIIVSGHKGLETDTFFGGIKVEKVEEMNPEEAEAWKNSRMAAFREKHKDLNAKELAERVENYDYFIDTYLDKPVETRGYLGKLYRAMADGRPLIIDEMNAIPHHVLVALNDYLTLRPGDTVTPIVDELPPFKVKEGFVVIGTGNWRPDDTDFFVGRQKLDPAFLSRFGLVSYDYLPNGRDFGSMVSTPDMSPEQLEAQNQARQGNELYQMMIVRLINRYGGLELPEGSADQIMKLTVVARLIQDVNSGMMSGDMSVYKMIGANTETNPEELLQENVLSLRHLIPIIQEWKEEGFRRSLDDYVFMHYVARSKARPEEMLYLYQLLQIQGQFFPTDKGWPDSRNADSHKSIVGYNIVRKMYGVDSLTGRKDVKAIVEDGRPANAFMSSLQVIEKLFGKVPVRKEIRLPKDKPEVAPVEAPKKHRSPMEQLELDRVRKALAKSVSRFEEIPPDKRLEASGQLSGFIGQFADKYVTVYPPTDTALATDTKTDTEAA</sequence>
<organism evidence="3 4">
    <name type="scientific">Candidatus Falkowbacteria bacterium CG10_big_fil_rev_8_21_14_0_10_39_11</name>
    <dbReference type="NCBI Taxonomy" id="1974565"/>
    <lineage>
        <taxon>Bacteria</taxon>
        <taxon>Candidatus Falkowiibacteriota</taxon>
    </lineage>
</organism>
<dbReference type="AlphaFoldDB" id="A0A2H0V7Y4"/>
<dbReference type="GO" id="GO:0005524">
    <property type="term" value="F:ATP binding"/>
    <property type="evidence" value="ECO:0007669"/>
    <property type="project" value="InterPro"/>
</dbReference>
<dbReference type="InterPro" id="IPR027417">
    <property type="entry name" value="P-loop_NTPase"/>
</dbReference>
<name>A0A2H0V7Y4_9BACT</name>
<feature type="region of interest" description="Disordered" evidence="1">
    <location>
        <begin position="174"/>
        <end position="198"/>
    </location>
</feature>
<feature type="domain" description="ATPase dynein-related AAA" evidence="2">
    <location>
        <begin position="555"/>
        <end position="649"/>
    </location>
</feature>
<feature type="compositionally biased region" description="Basic and acidic residues" evidence="1">
    <location>
        <begin position="174"/>
        <end position="191"/>
    </location>
</feature>
<gene>
    <name evidence="3" type="ORF">COT97_00900</name>
</gene>
<feature type="region of interest" description="Disordered" evidence="1">
    <location>
        <begin position="1"/>
        <end position="26"/>
    </location>
</feature>
<evidence type="ECO:0000313" key="3">
    <source>
        <dbReference type="EMBL" id="PIR94489.1"/>
    </source>
</evidence>
<dbReference type="GO" id="GO:0016887">
    <property type="term" value="F:ATP hydrolysis activity"/>
    <property type="evidence" value="ECO:0007669"/>
    <property type="project" value="InterPro"/>
</dbReference>
<comment type="caution">
    <text evidence="3">The sequence shown here is derived from an EMBL/GenBank/DDBJ whole genome shotgun (WGS) entry which is preliminary data.</text>
</comment>
<evidence type="ECO:0000259" key="2">
    <source>
        <dbReference type="Pfam" id="PF07728"/>
    </source>
</evidence>
<dbReference type="Gene3D" id="3.40.50.300">
    <property type="entry name" value="P-loop containing nucleotide triphosphate hydrolases"/>
    <property type="match status" value="1"/>
</dbReference>
<protein>
    <recommendedName>
        <fullName evidence="2">ATPase dynein-related AAA domain-containing protein</fullName>
    </recommendedName>
</protein>
<evidence type="ECO:0000256" key="1">
    <source>
        <dbReference type="SAM" id="MobiDB-lite"/>
    </source>
</evidence>
<dbReference type="Pfam" id="PF07728">
    <property type="entry name" value="AAA_5"/>
    <property type="match status" value="1"/>
</dbReference>
<dbReference type="SUPFAM" id="SSF52540">
    <property type="entry name" value="P-loop containing nucleoside triphosphate hydrolases"/>
    <property type="match status" value="1"/>
</dbReference>
<accession>A0A2H0V7Y4</accession>
<proteinExistence type="predicted"/>
<dbReference type="InterPro" id="IPR011704">
    <property type="entry name" value="ATPase_dyneun-rel_AAA"/>
</dbReference>
<evidence type="ECO:0000313" key="4">
    <source>
        <dbReference type="Proteomes" id="UP000229901"/>
    </source>
</evidence>
<dbReference type="Proteomes" id="UP000229901">
    <property type="component" value="Unassembled WGS sequence"/>
</dbReference>
<reference evidence="4" key="1">
    <citation type="submission" date="2017-09" db="EMBL/GenBank/DDBJ databases">
        <title>Depth-based differentiation of microbial function through sediment-hosted aquifers and enrichment of novel symbionts in the deep terrestrial subsurface.</title>
        <authorList>
            <person name="Probst A.J."/>
            <person name="Ladd B."/>
            <person name="Jarett J.K."/>
            <person name="Geller-Mcgrath D.E."/>
            <person name="Sieber C.M.K."/>
            <person name="Emerson J.B."/>
            <person name="Anantharaman K."/>
            <person name="Thomas B.C."/>
            <person name="Malmstrom R."/>
            <person name="Stieglmeier M."/>
            <person name="Klingl A."/>
            <person name="Woyke T."/>
            <person name="Ryan C.M."/>
            <person name="Banfield J.F."/>
        </authorList>
    </citation>
    <scope>NUCLEOTIDE SEQUENCE [LARGE SCALE GENOMIC DNA]</scope>
</reference>